<dbReference type="CDD" id="cd17288">
    <property type="entry name" value="RMtype1_S_LlaAI06ORF1089P_TRD1-CR1_like"/>
    <property type="match status" value="1"/>
</dbReference>
<accession>A0ABZ0QG88</accession>
<name>A0ABZ0QG88_9VIBR</name>
<keyword evidence="5" id="KW-0378">Hydrolase</keyword>
<dbReference type="PANTHER" id="PTHR30408">
    <property type="entry name" value="TYPE-1 RESTRICTION ENZYME ECOKI SPECIFICITY PROTEIN"/>
    <property type="match status" value="1"/>
</dbReference>
<evidence type="ECO:0000256" key="1">
    <source>
        <dbReference type="ARBA" id="ARBA00010923"/>
    </source>
</evidence>
<dbReference type="InterPro" id="IPR052021">
    <property type="entry name" value="Type-I_RS_S_subunit"/>
</dbReference>
<evidence type="ECO:0000313" key="5">
    <source>
        <dbReference type="EMBL" id="WPC74555.1"/>
    </source>
</evidence>
<evidence type="ECO:0000259" key="4">
    <source>
        <dbReference type="Pfam" id="PF01420"/>
    </source>
</evidence>
<keyword evidence="5" id="KW-0540">Nuclease</keyword>
<evidence type="ECO:0000256" key="3">
    <source>
        <dbReference type="ARBA" id="ARBA00023125"/>
    </source>
</evidence>
<dbReference type="RefSeq" id="WP_261894804.1">
    <property type="nucleotide sequence ID" value="NZ_AP024895.1"/>
</dbReference>
<feature type="domain" description="Type I restriction modification DNA specificity" evidence="4">
    <location>
        <begin position="23"/>
        <end position="172"/>
    </location>
</feature>
<dbReference type="Gene3D" id="1.10.287.1120">
    <property type="entry name" value="Bipartite methylase S protein"/>
    <property type="match status" value="2"/>
</dbReference>
<dbReference type="SUPFAM" id="SSF116734">
    <property type="entry name" value="DNA methylase specificity domain"/>
    <property type="match status" value="2"/>
</dbReference>
<dbReference type="InterPro" id="IPR044946">
    <property type="entry name" value="Restrct_endonuc_typeI_TRD_sf"/>
</dbReference>
<dbReference type="CDD" id="cd17278">
    <property type="entry name" value="RMtype1_S_LdeBORF1052P-TRD2-CR2"/>
    <property type="match status" value="1"/>
</dbReference>
<evidence type="ECO:0000256" key="2">
    <source>
        <dbReference type="ARBA" id="ARBA00022747"/>
    </source>
</evidence>
<keyword evidence="2" id="KW-0680">Restriction system</keyword>
<dbReference type="GO" id="GO:0004519">
    <property type="term" value="F:endonuclease activity"/>
    <property type="evidence" value="ECO:0007669"/>
    <property type="project" value="UniProtKB-KW"/>
</dbReference>
<dbReference type="InterPro" id="IPR000055">
    <property type="entry name" value="Restrct_endonuc_typeI_TRD"/>
</dbReference>
<dbReference type="PANTHER" id="PTHR30408:SF12">
    <property type="entry name" value="TYPE I RESTRICTION ENZYME MJAVIII SPECIFICITY SUBUNIT"/>
    <property type="match status" value="1"/>
</dbReference>
<keyword evidence="6" id="KW-1185">Reference proteome</keyword>
<keyword evidence="3" id="KW-0238">DNA-binding</keyword>
<keyword evidence="5" id="KW-0255">Endonuclease</keyword>
<feature type="domain" description="Type I restriction modification DNA specificity" evidence="4">
    <location>
        <begin position="204"/>
        <end position="386"/>
    </location>
</feature>
<gene>
    <name evidence="5" type="ORF">R8Z52_04830</name>
</gene>
<comment type="similarity">
    <text evidence="1">Belongs to the type-I restriction system S methylase family.</text>
</comment>
<reference evidence="5 6" key="1">
    <citation type="submission" date="2023-11" db="EMBL/GenBank/DDBJ databases">
        <title>Plant-associative lifestyle of Vibrio porteresiae and its evolutionary dynamics.</title>
        <authorList>
            <person name="Rameshkumar N."/>
            <person name="Kirti K."/>
        </authorList>
    </citation>
    <scope>NUCLEOTIDE SEQUENCE [LARGE SCALE GENOMIC DNA]</scope>
    <source>
        <strain evidence="5 6">MSSRF30</strain>
    </source>
</reference>
<dbReference type="Proteomes" id="UP001304071">
    <property type="component" value="Chromosome 1"/>
</dbReference>
<proteinExistence type="inferred from homology"/>
<evidence type="ECO:0000313" key="6">
    <source>
        <dbReference type="Proteomes" id="UP001304071"/>
    </source>
</evidence>
<sequence length="405" mass="46259">MSNLENKVGLPELRFPEFINYPKWEEKSFSKLFEIGGGKDHKHLADGDVPVYGSGGYMRSVNDYLYDGKSACIGRKGTINNPMFLTGKFWTVDTLFYTHSFKNCIPEFVYLLFQNIDWLKLNEAGGVPSLSKVIINKIEVLIPKEKEQQKIVDCISSMDDLITTNTKKLELLKFHKKGLMQKLFPAEGENKPDFRFPEFSMEANWKKEKLHNLVDLLSGHAFKSEYFSTTGKKMVTPKNFTKNGFASFSEDNTKYTSEDFNERYICREGDLLLLLTDLTPSCELLGRPMLLTPSDGEVLLNQRIAKVILKGNINSNFLKYFFLSNSFRKRIINTATGSTVRHTSNKIVLSTELLLPNLSEQNKIAACLLSIDELIRSQADKIETLKEYKKGLMQQLFPEMKESIA</sequence>
<protein>
    <submittedName>
        <fullName evidence="5">Restriction endonuclease subunit S</fullName>
    </submittedName>
</protein>
<dbReference type="Pfam" id="PF01420">
    <property type="entry name" value="Methylase_S"/>
    <property type="match status" value="2"/>
</dbReference>
<dbReference type="Gene3D" id="3.90.220.20">
    <property type="entry name" value="DNA methylase specificity domains"/>
    <property type="match status" value="2"/>
</dbReference>
<organism evidence="5 6">
    <name type="scientific">Vibrio porteresiae DSM 19223</name>
    <dbReference type="NCBI Taxonomy" id="1123496"/>
    <lineage>
        <taxon>Bacteria</taxon>
        <taxon>Pseudomonadati</taxon>
        <taxon>Pseudomonadota</taxon>
        <taxon>Gammaproteobacteria</taxon>
        <taxon>Vibrionales</taxon>
        <taxon>Vibrionaceae</taxon>
        <taxon>Vibrio</taxon>
    </lineage>
</organism>
<dbReference type="EMBL" id="CP138203">
    <property type="protein sequence ID" value="WPC74555.1"/>
    <property type="molecule type" value="Genomic_DNA"/>
</dbReference>